<feature type="chain" id="PRO_5039565018" description="DUF3558 domain-containing protein" evidence="1">
    <location>
        <begin position="19"/>
        <end position="192"/>
    </location>
</feature>
<proteinExistence type="predicted"/>
<evidence type="ECO:0000313" key="2">
    <source>
        <dbReference type="EMBL" id="PZF80507.1"/>
    </source>
</evidence>
<keyword evidence="1" id="KW-0732">Signal</keyword>
<dbReference type="PROSITE" id="PS51257">
    <property type="entry name" value="PROKAR_LIPOPROTEIN"/>
    <property type="match status" value="1"/>
</dbReference>
<evidence type="ECO:0008006" key="4">
    <source>
        <dbReference type="Google" id="ProtNLM"/>
    </source>
</evidence>
<accession>A0A2W2BY14</accession>
<comment type="caution">
    <text evidence="2">The sequence shown here is derived from an EMBL/GenBank/DDBJ whole genome shotgun (WGS) entry which is preliminary data.</text>
</comment>
<feature type="signal peptide" evidence="1">
    <location>
        <begin position="1"/>
        <end position="18"/>
    </location>
</feature>
<reference evidence="2 3" key="1">
    <citation type="submission" date="2018-01" db="EMBL/GenBank/DDBJ databases">
        <title>Draft genome sequence of Jiangella sp. GTF31.</title>
        <authorList>
            <person name="Sahin N."/>
            <person name="Ay H."/>
            <person name="Saygin H."/>
        </authorList>
    </citation>
    <scope>NUCLEOTIDE SEQUENCE [LARGE SCALE GENOMIC DNA]</scope>
    <source>
        <strain evidence="2 3">GTF31</strain>
    </source>
</reference>
<dbReference type="RefSeq" id="WP_111257471.1">
    <property type="nucleotide sequence ID" value="NZ_POTW01000085.1"/>
</dbReference>
<sequence>MRLLKTAAVLVAAVLAVAGCGDDDEGDTPVDTTTIPATAPGGELLCDFLPAESAALAVGGEVSAEGGQVTRDTAGVLTSAGCRITVDGGDDVVLRVLVDYMMGNARVGFEDGLADPETYHQLPDDQGLGYSFTDGGAGQARLSSGDYLIEVTISAPAEGRDGEADAVAIAQQVTQTLEIPQEWTLQGTPPTR</sequence>
<name>A0A2W2BY14_9ACTN</name>
<protein>
    <recommendedName>
        <fullName evidence="4">DUF3558 domain-containing protein</fullName>
    </recommendedName>
</protein>
<gene>
    <name evidence="2" type="ORF">C1I92_25605</name>
</gene>
<keyword evidence="3" id="KW-1185">Reference proteome</keyword>
<evidence type="ECO:0000256" key="1">
    <source>
        <dbReference type="SAM" id="SignalP"/>
    </source>
</evidence>
<dbReference type="AlphaFoldDB" id="A0A2W2BY14"/>
<organism evidence="2 3">
    <name type="scientific">Jiangella anatolica</name>
    <dbReference type="NCBI Taxonomy" id="2670374"/>
    <lineage>
        <taxon>Bacteria</taxon>
        <taxon>Bacillati</taxon>
        <taxon>Actinomycetota</taxon>
        <taxon>Actinomycetes</taxon>
        <taxon>Jiangellales</taxon>
        <taxon>Jiangellaceae</taxon>
        <taxon>Jiangella</taxon>
    </lineage>
</organism>
<dbReference type="Proteomes" id="UP000248764">
    <property type="component" value="Unassembled WGS sequence"/>
</dbReference>
<evidence type="ECO:0000313" key="3">
    <source>
        <dbReference type="Proteomes" id="UP000248764"/>
    </source>
</evidence>
<dbReference type="EMBL" id="POTW01000085">
    <property type="protein sequence ID" value="PZF80507.1"/>
    <property type="molecule type" value="Genomic_DNA"/>
</dbReference>